<accession>A0A1M5YXH9</accession>
<dbReference type="PROSITE" id="PS51257">
    <property type="entry name" value="PROKAR_LIPOPROTEIN"/>
    <property type="match status" value="1"/>
</dbReference>
<keyword evidence="1" id="KW-0732">Signal</keyword>
<name>A0A1M5YXH9_9FIRM</name>
<dbReference type="SUPFAM" id="SSF69318">
    <property type="entry name" value="Integrin alpha N-terminal domain"/>
    <property type="match status" value="1"/>
</dbReference>
<dbReference type="InterPro" id="IPR028994">
    <property type="entry name" value="Integrin_alpha_N"/>
</dbReference>
<dbReference type="Pfam" id="PF13517">
    <property type="entry name" value="FG-GAP_3"/>
    <property type="match status" value="1"/>
</dbReference>
<sequence length="451" mass="49535">MHRFGRYAAAVLCLLFAVVALSGCFSITANELYSLPQPSKEFLKLQEQINTVLSTGAEYSPPTAGPNRQSVQLKDLNSDGQNEAIAFFRTTGDKPLKIYILQQSGATYKTADVIEGDGTGIESIRYADLDGDGTMELIVGWQMGASLTHMNIYSIKGGQHVSLADDDYTQLSVSDMDNDGNPDVMAVRLPSSEQPGQADMYSLRADGEVDAKTAQLSKGIESISYVIKGRLLDESPALFIESSGSGKTVVTDILTWVNGGLYNITADTSGGVSKDTLRSYAAYSTDINNDKVTEVPFPRLLGSSADTKYYVIDWYAYNKYGYRSKVFTTYHDFSDGWYLILPDDWKSADDWKNISVRRDDSVAGERTLIFSYISAPGETPIEFLKIYTLSGDNRFDRAAMAGRFRLEEHGDGDMVYAAEILASVTGITADKTQIINGFRLLYSDWATGIIS</sequence>
<keyword evidence="3" id="KW-1185">Reference proteome</keyword>
<dbReference type="EMBL" id="FQXV01000011">
    <property type="protein sequence ID" value="SHI16283.1"/>
    <property type="molecule type" value="Genomic_DNA"/>
</dbReference>
<dbReference type="Proteomes" id="UP000183995">
    <property type="component" value="Unassembled WGS sequence"/>
</dbReference>
<dbReference type="OrthoDB" id="1743319at2"/>
<dbReference type="RefSeq" id="WP_143162369.1">
    <property type="nucleotide sequence ID" value="NZ_FQXV01000011.1"/>
</dbReference>
<gene>
    <name evidence="2" type="ORF">SAMN02745823_02911</name>
</gene>
<reference evidence="2 3" key="1">
    <citation type="submission" date="2016-11" db="EMBL/GenBank/DDBJ databases">
        <authorList>
            <person name="Jaros S."/>
            <person name="Januszkiewicz K."/>
            <person name="Wedrychowicz H."/>
        </authorList>
    </citation>
    <scope>NUCLEOTIDE SEQUENCE [LARGE SCALE GENOMIC DNA]</scope>
    <source>
        <strain evidence="2 3">DSM 10068</strain>
    </source>
</reference>
<dbReference type="AlphaFoldDB" id="A0A1M5YXH9"/>
<evidence type="ECO:0000313" key="3">
    <source>
        <dbReference type="Proteomes" id="UP000183995"/>
    </source>
</evidence>
<dbReference type="STRING" id="1123282.SAMN02745823_02911"/>
<evidence type="ECO:0000256" key="1">
    <source>
        <dbReference type="ARBA" id="ARBA00022729"/>
    </source>
</evidence>
<organism evidence="2 3">
    <name type="scientific">Sporobacter termitidis DSM 10068</name>
    <dbReference type="NCBI Taxonomy" id="1123282"/>
    <lineage>
        <taxon>Bacteria</taxon>
        <taxon>Bacillati</taxon>
        <taxon>Bacillota</taxon>
        <taxon>Clostridia</taxon>
        <taxon>Eubacteriales</taxon>
        <taxon>Oscillospiraceae</taxon>
        <taxon>Sporobacter</taxon>
    </lineage>
</organism>
<proteinExistence type="predicted"/>
<protein>
    <submittedName>
        <fullName evidence="2">Repeat domain-containing protein</fullName>
    </submittedName>
</protein>
<dbReference type="InterPro" id="IPR013517">
    <property type="entry name" value="FG-GAP"/>
</dbReference>
<evidence type="ECO:0000313" key="2">
    <source>
        <dbReference type="EMBL" id="SHI16283.1"/>
    </source>
</evidence>